<accession>A0A6J5M508</accession>
<dbReference type="EMBL" id="LR796379">
    <property type="protein sequence ID" value="CAB4140196.1"/>
    <property type="molecule type" value="Genomic_DNA"/>
</dbReference>
<organism evidence="1">
    <name type="scientific">uncultured Caudovirales phage</name>
    <dbReference type="NCBI Taxonomy" id="2100421"/>
    <lineage>
        <taxon>Viruses</taxon>
        <taxon>Duplodnaviria</taxon>
        <taxon>Heunggongvirae</taxon>
        <taxon>Uroviricota</taxon>
        <taxon>Caudoviricetes</taxon>
        <taxon>Peduoviridae</taxon>
        <taxon>Maltschvirus</taxon>
        <taxon>Maltschvirus maltsch</taxon>
    </lineage>
</organism>
<proteinExistence type="predicted"/>
<name>A0A6J5M508_9CAUD</name>
<sequence length="149" mass="16970">MILTAILFAVQPTENWPGLFQEWRNSDIVRTEEAPFGTFYDSSGGEWIALDEQGDGVDDYGVLARDFRARRGNSRLVWIRGDHVRDASVSYRTSMVQYRFVCDERRIGQVYWAQYDASGGVIAQGRGHWITDPTIPGTLADGWLDFVCR</sequence>
<gene>
    <name evidence="1" type="ORF">UFOVP407_35</name>
</gene>
<protein>
    <submittedName>
        <fullName evidence="1">Uncharacterized protein</fullName>
    </submittedName>
</protein>
<reference evidence="1" key="1">
    <citation type="submission" date="2020-04" db="EMBL/GenBank/DDBJ databases">
        <authorList>
            <person name="Chiriac C."/>
            <person name="Salcher M."/>
            <person name="Ghai R."/>
            <person name="Kavagutti S V."/>
        </authorList>
    </citation>
    <scope>NUCLEOTIDE SEQUENCE</scope>
</reference>
<evidence type="ECO:0000313" key="1">
    <source>
        <dbReference type="EMBL" id="CAB4140196.1"/>
    </source>
</evidence>